<dbReference type="InterPro" id="IPR027417">
    <property type="entry name" value="P-loop_NTPase"/>
</dbReference>
<gene>
    <name evidence="5" type="primary">helZ</name>
    <name evidence="5" type="ORF">CGLY_06630</name>
</gene>
<dbReference type="Gene3D" id="3.40.50.10810">
    <property type="entry name" value="Tandem AAA-ATPase domain"/>
    <property type="match status" value="1"/>
</dbReference>
<evidence type="ECO:0000256" key="1">
    <source>
        <dbReference type="ARBA" id="ARBA00022801"/>
    </source>
</evidence>
<evidence type="ECO:0000256" key="2">
    <source>
        <dbReference type="SAM" id="MobiDB-lite"/>
    </source>
</evidence>
<feature type="compositionally biased region" description="Basic and acidic residues" evidence="2">
    <location>
        <begin position="1085"/>
        <end position="1095"/>
    </location>
</feature>
<sequence length="1095" mass="119745">MSEHRPESVTDLPTIDNVNYLYVNDKAACDRSVSLRVRSAWYTRRVTEHQVHLLWLTGRGLHVWAERTDGHTAVVDASDIPDGGLPGPLHSLMLSRPLRRREGIRVATPKGRLLSLDLPTQAHTPDQALTVLGRLSHYLRSTGAVVPAGGSGLSPEALWLIRLYDLLLDAVHAGRVMMKMQFTDGQWYPTWCLSSSGAHNRALREIQASAPAVLTLNGGPDVLLRAADELVHWMCVRLLQDREEVIGGVPENHFVSSLFTGDADARANPVTAEALNTWRASAQEASTRMVLSLEEPDSLAGAVSGGTGTAEVDSAEPRWRLEVRMSVDDGAAEPVSAAEATESRRRSLREGLDRAYRAWPELRQLASAVEAWLRTNVWFPPAASLTGRPEKDRVVYLALTTDQVERFLVDGAKALTAGGIEVLVPRAWSAVRPEMRVKVTPVGEGPGSGKLGLEQVLSFDWSVSVDGEPLSASAMSALMTTASSLVEIQGRYVRLDPRSLGVARSYFAKLREAEADDGTARITLADLVDAELASVADGGQQAEAGDITVDADGWLAQMVRSFFPAPGEEGQRPAIAPPEIIEVPSSVRTQLRDHQRRGLNWLVWMYRHRIGAILADDMGLGKTLQVLSLLAWEREAGDCDGPTLVIAPTSVLDTWQSEVARHVPTLSVLVDHGGKKVAAAEFAEKAHVSDIVLTTYGTVGRNPDRYSDLVWGRVVVDEAQNIKNPGTVQSKAVRAIRAGHHLALTGTPVENRLAELHSILDFCNPGLLGSAQAFQNRLAIPIERYQDSELMDRLRRLVEPFILRRVKNDESMGLNLPEKREVIDTVPLTEEQAALYEAYTNSLEQRIAEAEGKGRSGIILGALVRIKQICNHPAHFSGDGSGLLRNGRHRSKKVERLFEIVEDALDRDRKVLVFTQFPSFGEMLVPELQRQFGALDDGVPVLHGGLSRSARSAIVDDFQSDSGPKVMILSTRAGGTGITLTRASVVVHIDRWWNPAVEDQATDRAYRIGQGRDVTVHKLVTTGTLDERINDILSSKRELAGDIVTSGEGWIASLDDHDLAELWQLNRSTVARETAGSDRAAPVVHHGERKGDNNG</sequence>
<keyword evidence="1 5" id="KW-0378">Hydrolase</keyword>
<dbReference type="GO" id="GO:0005524">
    <property type="term" value="F:ATP binding"/>
    <property type="evidence" value="ECO:0007669"/>
    <property type="project" value="InterPro"/>
</dbReference>
<dbReference type="GO" id="GO:0016787">
    <property type="term" value="F:hydrolase activity"/>
    <property type="evidence" value="ECO:0007669"/>
    <property type="project" value="UniProtKB-KW"/>
</dbReference>
<dbReference type="Proteomes" id="UP000023703">
    <property type="component" value="Chromosome"/>
</dbReference>
<dbReference type="InterPro" id="IPR038718">
    <property type="entry name" value="SNF2-like_sf"/>
</dbReference>
<dbReference type="Pfam" id="PF00271">
    <property type="entry name" value="Helicase_C"/>
    <property type="match status" value="1"/>
</dbReference>
<dbReference type="InterPro" id="IPR022138">
    <property type="entry name" value="DUF3670"/>
</dbReference>
<dbReference type="PROSITE" id="PS51192">
    <property type="entry name" value="HELICASE_ATP_BIND_1"/>
    <property type="match status" value="1"/>
</dbReference>
<dbReference type="InterPro" id="IPR049730">
    <property type="entry name" value="SNF2/RAD54-like_C"/>
</dbReference>
<reference evidence="5 6" key="1">
    <citation type="journal article" date="2015" name="Int. J. Syst. Evol. Microbiol.">
        <title>Revisiting Corynebacterium glyciniphilum (ex Kubota et al., 1972) sp. nov., nom. rev., isolated from putrefied banana.</title>
        <authorList>
            <person name="Al-Dilaimi A."/>
            <person name="Bednarz H."/>
            <person name="Lomker A."/>
            <person name="Niehaus K."/>
            <person name="Kalinowski J."/>
            <person name="Ruckert C."/>
        </authorList>
    </citation>
    <scope>NUCLEOTIDE SEQUENCE [LARGE SCALE GENOMIC DNA]</scope>
    <source>
        <strain evidence="5">AJ 3170</strain>
    </source>
</reference>
<dbReference type="Gene3D" id="3.40.50.300">
    <property type="entry name" value="P-loop containing nucleotide triphosphate hydrolases"/>
    <property type="match status" value="1"/>
</dbReference>
<evidence type="ECO:0000313" key="6">
    <source>
        <dbReference type="Proteomes" id="UP000023703"/>
    </source>
</evidence>
<dbReference type="PROSITE" id="PS51194">
    <property type="entry name" value="HELICASE_CTER"/>
    <property type="match status" value="1"/>
</dbReference>
<evidence type="ECO:0000259" key="4">
    <source>
        <dbReference type="PROSITE" id="PS51194"/>
    </source>
</evidence>
<name>X5EAW5_9CORY</name>
<feature type="domain" description="Helicase ATP-binding" evidence="3">
    <location>
        <begin position="603"/>
        <end position="766"/>
    </location>
</feature>
<evidence type="ECO:0000259" key="3">
    <source>
        <dbReference type="PROSITE" id="PS51192"/>
    </source>
</evidence>
<dbReference type="Pfam" id="PF12419">
    <property type="entry name" value="DUF3670"/>
    <property type="match status" value="1"/>
</dbReference>
<dbReference type="CDD" id="cd18793">
    <property type="entry name" value="SF2_C_SNF"/>
    <property type="match status" value="1"/>
</dbReference>
<feature type="region of interest" description="Disordered" evidence="2">
    <location>
        <begin position="1073"/>
        <end position="1095"/>
    </location>
</feature>
<organism evidence="5 6">
    <name type="scientific">Corynebacterium glyciniphilum AJ 3170</name>
    <dbReference type="NCBI Taxonomy" id="1404245"/>
    <lineage>
        <taxon>Bacteria</taxon>
        <taxon>Bacillati</taxon>
        <taxon>Actinomycetota</taxon>
        <taxon>Actinomycetes</taxon>
        <taxon>Mycobacteriales</taxon>
        <taxon>Corynebacteriaceae</taxon>
        <taxon>Corynebacterium</taxon>
    </lineage>
</organism>
<accession>X5EAW5</accession>
<dbReference type="HOGENOM" id="CLU_000315_21_8_11"/>
<dbReference type="STRING" id="1404245.CGLY_06630"/>
<dbReference type="InterPro" id="IPR014001">
    <property type="entry name" value="Helicase_ATP-bd"/>
</dbReference>
<dbReference type="eggNOG" id="COG0553">
    <property type="taxonomic scope" value="Bacteria"/>
</dbReference>
<dbReference type="KEGG" id="cgy:CGLY_06630"/>
<dbReference type="PANTHER" id="PTHR10799">
    <property type="entry name" value="SNF2/RAD54 HELICASE FAMILY"/>
    <property type="match status" value="1"/>
</dbReference>
<dbReference type="InterPro" id="IPR001650">
    <property type="entry name" value="Helicase_C-like"/>
</dbReference>
<keyword evidence="6" id="KW-1185">Reference proteome</keyword>
<keyword evidence="5" id="KW-0347">Helicase</keyword>
<dbReference type="GO" id="GO:0004386">
    <property type="term" value="F:helicase activity"/>
    <property type="evidence" value="ECO:0007669"/>
    <property type="project" value="UniProtKB-KW"/>
</dbReference>
<dbReference type="EC" id="3.6.1.-" evidence="5"/>
<feature type="domain" description="Helicase C-terminal" evidence="4">
    <location>
        <begin position="893"/>
        <end position="1060"/>
    </location>
</feature>
<evidence type="ECO:0000313" key="5">
    <source>
        <dbReference type="EMBL" id="AHW63771.1"/>
    </source>
</evidence>
<keyword evidence="5" id="KW-0067">ATP-binding</keyword>
<proteinExistence type="predicted"/>
<dbReference type="SMART" id="SM00487">
    <property type="entry name" value="DEXDc"/>
    <property type="match status" value="1"/>
</dbReference>
<dbReference type="EMBL" id="CP006842">
    <property type="protein sequence ID" value="AHW63771.1"/>
    <property type="molecule type" value="Genomic_DNA"/>
</dbReference>
<dbReference type="Pfam" id="PF00176">
    <property type="entry name" value="SNF2-rel_dom"/>
    <property type="match status" value="1"/>
</dbReference>
<keyword evidence="5" id="KW-0547">Nucleotide-binding</keyword>
<protein>
    <submittedName>
        <fullName evidence="5">ATP-dependent helicase</fullName>
        <ecNumber evidence="5">3.6.1.-</ecNumber>
    </submittedName>
</protein>
<dbReference type="AlphaFoldDB" id="X5EAW5"/>
<dbReference type="SMART" id="SM00490">
    <property type="entry name" value="HELICc"/>
    <property type="match status" value="1"/>
</dbReference>
<dbReference type="InterPro" id="IPR000330">
    <property type="entry name" value="SNF2_N"/>
</dbReference>
<dbReference type="SUPFAM" id="SSF52540">
    <property type="entry name" value="P-loop containing nucleoside triphosphate hydrolases"/>
    <property type="match status" value="2"/>
</dbReference>